<gene>
    <name evidence="11" type="ORF">SAMN04489859_101492</name>
</gene>
<evidence type="ECO:0000256" key="4">
    <source>
        <dbReference type="ARBA" id="ARBA00022737"/>
    </source>
</evidence>
<proteinExistence type="predicted"/>
<dbReference type="PANTHER" id="PTHR30176:SF3">
    <property type="entry name" value="FERREDOXIN-TYPE PROTEIN NAPH"/>
    <property type="match status" value="1"/>
</dbReference>
<reference evidence="11 12" key="1">
    <citation type="submission" date="2016-10" db="EMBL/GenBank/DDBJ databases">
        <authorList>
            <person name="de Groot N.N."/>
        </authorList>
    </citation>
    <scope>NUCLEOTIDE SEQUENCE [LARGE SCALE GENOMIC DNA]</scope>
    <source>
        <strain evidence="11 12">DSM 8512</strain>
    </source>
</reference>
<feature type="transmembrane region" description="Helical" evidence="9">
    <location>
        <begin position="73"/>
        <end position="102"/>
    </location>
</feature>
<keyword evidence="12" id="KW-1185">Reference proteome</keyword>
<name>A0A1H8IXE2_9RHOB</name>
<dbReference type="NCBIfam" id="TIGR02163">
    <property type="entry name" value="napH"/>
    <property type="match status" value="1"/>
</dbReference>
<evidence type="ECO:0000256" key="8">
    <source>
        <dbReference type="SAM" id="MobiDB-lite"/>
    </source>
</evidence>
<dbReference type="InterPro" id="IPR017896">
    <property type="entry name" value="4Fe4S_Fe-S-bd"/>
</dbReference>
<dbReference type="InterPro" id="IPR011886">
    <property type="entry name" value="NapH_MauN"/>
</dbReference>
<evidence type="ECO:0000256" key="7">
    <source>
        <dbReference type="ARBA" id="ARBA00023014"/>
    </source>
</evidence>
<evidence type="ECO:0000259" key="10">
    <source>
        <dbReference type="PROSITE" id="PS51379"/>
    </source>
</evidence>
<keyword evidence="2" id="KW-0004">4Fe-4S</keyword>
<keyword evidence="3" id="KW-0479">Metal-binding</keyword>
<keyword evidence="9" id="KW-1133">Transmembrane helix</keyword>
<keyword evidence="5" id="KW-0249">Electron transport</keyword>
<dbReference type="GO" id="GO:0046872">
    <property type="term" value="F:metal ion binding"/>
    <property type="evidence" value="ECO:0007669"/>
    <property type="project" value="UniProtKB-KW"/>
</dbReference>
<evidence type="ECO:0000256" key="9">
    <source>
        <dbReference type="SAM" id="Phobius"/>
    </source>
</evidence>
<dbReference type="AlphaFoldDB" id="A0A1H8IXE2"/>
<protein>
    <submittedName>
        <fullName evidence="11">Ferredoxin-type protein NapH</fullName>
    </submittedName>
</protein>
<accession>A0A1H8IXE2</accession>
<dbReference type="RefSeq" id="WP_090612482.1">
    <property type="nucleotide sequence ID" value="NZ_CP067124.1"/>
</dbReference>
<feature type="region of interest" description="Disordered" evidence="8">
    <location>
        <begin position="285"/>
        <end position="323"/>
    </location>
</feature>
<feature type="transmembrane region" description="Helical" evidence="9">
    <location>
        <begin position="36"/>
        <end position="53"/>
    </location>
</feature>
<dbReference type="SUPFAM" id="SSF54862">
    <property type="entry name" value="4Fe-4S ferredoxins"/>
    <property type="match status" value="1"/>
</dbReference>
<feature type="domain" description="4Fe-4S ferredoxin-type" evidence="10">
    <location>
        <begin position="220"/>
        <end position="250"/>
    </location>
</feature>
<dbReference type="EMBL" id="FODE01000014">
    <property type="protein sequence ID" value="SEN73009.1"/>
    <property type="molecule type" value="Genomic_DNA"/>
</dbReference>
<feature type="transmembrane region" description="Helical" evidence="9">
    <location>
        <begin position="142"/>
        <end position="160"/>
    </location>
</feature>
<feature type="transmembrane region" description="Helical" evidence="9">
    <location>
        <begin position="172"/>
        <end position="194"/>
    </location>
</feature>
<evidence type="ECO:0000256" key="3">
    <source>
        <dbReference type="ARBA" id="ARBA00022723"/>
    </source>
</evidence>
<dbReference type="NCBIfam" id="NF007013">
    <property type="entry name" value="PRK09477.1"/>
    <property type="match status" value="1"/>
</dbReference>
<keyword evidence="9" id="KW-0472">Membrane</keyword>
<keyword evidence="6" id="KW-0408">Iron</keyword>
<dbReference type="InterPro" id="IPR051684">
    <property type="entry name" value="Electron_Trans/Redox"/>
</dbReference>
<evidence type="ECO:0000256" key="1">
    <source>
        <dbReference type="ARBA" id="ARBA00022448"/>
    </source>
</evidence>
<dbReference type="OrthoDB" id="9806398at2"/>
<feature type="domain" description="4Fe-4S ferredoxin-type" evidence="10">
    <location>
        <begin position="253"/>
        <end position="282"/>
    </location>
</feature>
<dbReference type="PROSITE" id="PS51379">
    <property type="entry name" value="4FE4S_FER_2"/>
    <property type="match status" value="2"/>
</dbReference>
<keyword evidence="9" id="KW-0812">Transmembrane</keyword>
<evidence type="ECO:0000313" key="11">
    <source>
        <dbReference type="EMBL" id="SEN73009.1"/>
    </source>
</evidence>
<organism evidence="11 12">
    <name type="scientific">Paracoccus alcaliphilus</name>
    <dbReference type="NCBI Taxonomy" id="34002"/>
    <lineage>
        <taxon>Bacteria</taxon>
        <taxon>Pseudomonadati</taxon>
        <taxon>Pseudomonadota</taxon>
        <taxon>Alphaproteobacteria</taxon>
        <taxon>Rhodobacterales</taxon>
        <taxon>Paracoccaceae</taxon>
        <taxon>Paracoccus</taxon>
    </lineage>
</organism>
<evidence type="ECO:0000256" key="2">
    <source>
        <dbReference type="ARBA" id="ARBA00022485"/>
    </source>
</evidence>
<dbReference type="Proteomes" id="UP000199054">
    <property type="component" value="Unassembled WGS sequence"/>
</dbReference>
<dbReference type="STRING" id="34002.SAMN04489859_101492"/>
<dbReference type="PROSITE" id="PS00198">
    <property type="entry name" value="4FE4S_FER_1"/>
    <property type="match status" value="2"/>
</dbReference>
<dbReference type="Pfam" id="PF12801">
    <property type="entry name" value="Fer4_5"/>
    <property type="match status" value="2"/>
</dbReference>
<dbReference type="Pfam" id="PF13237">
    <property type="entry name" value="Fer4_10"/>
    <property type="match status" value="1"/>
</dbReference>
<sequence length="323" mass="34580">MKPLDWWISDSRKLGVQAHGVLRAHKWWLLRRMTQVSLLGLFMLGPMAGIWLVRGNFASSQIGGTVPLSDPYILLQGLFGGTSPAMPVVVGAIIIALAYLIVGGRVYCGWVCPVNVVTDAAHWLREKTGLTRDRKLDRRTRLGILAATLLASFITGTVAWEFVNPVSLLQRAFISGIGFGWAIILAVFLLDLFVSRRAWCSHLCPVGAFYGLIGRGSLVRVAAVKRDACTDCGACFNVCPEPHVIVPGLKGKGGPVILSGDCQNCGGCIDACPVDVFRMTTRFATTRPAGSPSPSRPHRETRPARPLPAPPAEGSHSGGGTSG</sequence>
<keyword evidence="1" id="KW-0813">Transport</keyword>
<keyword evidence="4" id="KW-0677">Repeat</keyword>
<evidence type="ECO:0000313" key="12">
    <source>
        <dbReference type="Proteomes" id="UP000199054"/>
    </source>
</evidence>
<dbReference type="Gene3D" id="3.30.70.20">
    <property type="match status" value="1"/>
</dbReference>
<dbReference type="InterPro" id="IPR017900">
    <property type="entry name" value="4Fe4S_Fe_S_CS"/>
</dbReference>
<keyword evidence="7" id="KW-0411">Iron-sulfur</keyword>
<dbReference type="GO" id="GO:0051539">
    <property type="term" value="F:4 iron, 4 sulfur cluster binding"/>
    <property type="evidence" value="ECO:0007669"/>
    <property type="project" value="UniProtKB-KW"/>
</dbReference>
<dbReference type="GO" id="GO:0005886">
    <property type="term" value="C:plasma membrane"/>
    <property type="evidence" value="ECO:0007669"/>
    <property type="project" value="TreeGrafter"/>
</dbReference>
<evidence type="ECO:0000256" key="5">
    <source>
        <dbReference type="ARBA" id="ARBA00022982"/>
    </source>
</evidence>
<evidence type="ECO:0000256" key="6">
    <source>
        <dbReference type="ARBA" id="ARBA00023004"/>
    </source>
</evidence>
<dbReference type="PANTHER" id="PTHR30176">
    <property type="entry name" value="FERREDOXIN-TYPE PROTEIN NAPH"/>
    <property type="match status" value="1"/>
</dbReference>